<proteinExistence type="predicted"/>
<dbReference type="EMBL" id="CABQ01000158">
    <property type="protein sequence ID" value="CBI07897.1"/>
    <property type="molecule type" value="Genomic_DNA"/>
</dbReference>
<gene>
    <name evidence="1" type="ORF">CARN6_1304</name>
</gene>
<name>E6QKX7_9ZZZZ</name>
<dbReference type="AlphaFoldDB" id="E6QKX7"/>
<organism evidence="1">
    <name type="scientific">mine drainage metagenome</name>
    <dbReference type="NCBI Taxonomy" id="410659"/>
    <lineage>
        <taxon>unclassified sequences</taxon>
        <taxon>metagenomes</taxon>
        <taxon>ecological metagenomes</taxon>
    </lineage>
</organism>
<protein>
    <submittedName>
        <fullName evidence="1">Uncharacterized protein</fullName>
    </submittedName>
</protein>
<evidence type="ECO:0000313" key="1">
    <source>
        <dbReference type="EMBL" id="CBI07897.1"/>
    </source>
</evidence>
<sequence>MVAAPGFPLAFVAEFIATGSKGFFLLRGEQATVPKSCTSGWVQRSALQMRMIRRNCSASTSSNTIKPQIIYVDISDPQS</sequence>
<comment type="caution">
    <text evidence="1">The sequence shown here is derived from an EMBL/GenBank/DDBJ whole genome shotgun (WGS) entry which is preliminary data.</text>
</comment>
<reference evidence="1" key="1">
    <citation type="submission" date="2009-10" db="EMBL/GenBank/DDBJ databases">
        <title>Diversity of trophic interactions inside an arsenic-rich microbial ecosystem.</title>
        <authorList>
            <person name="Bertin P.N."/>
            <person name="Heinrich-Salmeron A."/>
            <person name="Pelletier E."/>
            <person name="Goulhen-Chollet F."/>
            <person name="Arsene-Ploetze F."/>
            <person name="Gallien S."/>
            <person name="Calteau A."/>
            <person name="Vallenet D."/>
            <person name="Casiot C."/>
            <person name="Chane-Woon-Ming B."/>
            <person name="Giloteaux L."/>
            <person name="Barakat M."/>
            <person name="Bonnefoy V."/>
            <person name="Bruneel O."/>
            <person name="Chandler M."/>
            <person name="Cleiss J."/>
            <person name="Duran R."/>
            <person name="Elbaz-Poulichet F."/>
            <person name="Fonknechten N."/>
            <person name="Lauga B."/>
            <person name="Mornico D."/>
            <person name="Ortet P."/>
            <person name="Schaeffer C."/>
            <person name="Siguier P."/>
            <person name="Alexander Thil Smith A."/>
            <person name="Van Dorsselaer A."/>
            <person name="Weissenbach J."/>
            <person name="Medigue C."/>
            <person name="Le Paslier D."/>
        </authorList>
    </citation>
    <scope>NUCLEOTIDE SEQUENCE</scope>
</reference>
<accession>E6QKX7</accession>